<evidence type="ECO:0000313" key="4">
    <source>
        <dbReference type="Proteomes" id="UP001596002"/>
    </source>
</evidence>
<keyword evidence="1" id="KW-0547">Nucleotide-binding</keyword>
<name>A0ABV9PX63_9BACL</name>
<evidence type="ECO:0000313" key="3">
    <source>
        <dbReference type="EMBL" id="MFC4766390.1"/>
    </source>
</evidence>
<dbReference type="PROSITE" id="PS50975">
    <property type="entry name" value="ATP_GRASP"/>
    <property type="match status" value="1"/>
</dbReference>
<dbReference type="EMBL" id="JBHSHC010000016">
    <property type="protein sequence ID" value="MFC4766390.1"/>
    <property type="molecule type" value="Genomic_DNA"/>
</dbReference>
<reference evidence="4" key="1">
    <citation type="journal article" date="2019" name="Int. J. Syst. Evol. Microbiol.">
        <title>The Global Catalogue of Microorganisms (GCM) 10K type strain sequencing project: providing services to taxonomists for standard genome sequencing and annotation.</title>
        <authorList>
            <consortium name="The Broad Institute Genomics Platform"/>
            <consortium name="The Broad Institute Genome Sequencing Center for Infectious Disease"/>
            <person name="Wu L."/>
            <person name="Ma J."/>
        </authorList>
    </citation>
    <scope>NUCLEOTIDE SEQUENCE [LARGE SCALE GENOMIC DNA]</scope>
    <source>
        <strain evidence="4">WYCCWR 12678</strain>
    </source>
</reference>
<protein>
    <submittedName>
        <fullName evidence="3">YheC/YheD family protein</fullName>
    </submittedName>
</protein>
<dbReference type="Pfam" id="PF14398">
    <property type="entry name" value="ATPgrasp_YheCD"/>
    <property type="match status" value="1"/>
</dbReference>
<keyword evidence="4" id="KW-1185">Reference proteome</keyword>
<comment type="caution">
    <text evidence="3">The sequence shown here is derived from an EMBL/GenBank/DDBJ whole genome shotgun (WGS) entry which is preliminary data.</text>
</comment>
<proteinExistence type="predicted"/>
<dbReference type="Proteomes" id="UP001596002">
    <property type="component" value="Unassembled WGS sequence"/>
</dbReference>
<feature type="domain" description="ATP-grasp" evidence="2">
    <location>
        <begin position="202"/>
        <end position="446"/>
    </location>
</feature>
<gene>
    <name evidence="3" type="ORF">ACFO8Q_03130</name>
</gene>
<dbReference type="InterPro" id="IPR011761">
    <property type="entry name" value="ATP-grasp"/>
</dbReference>
<accession>A0ABV9PX63</accession>
<dbReference type="Gene3D" id="3.30.470.20">
    <property type="entry name" value="ATP-grasp fold, B domain"/>
    <property type="match status" value="1"/>
</dbReference>
<organism evidence="3 4">
    <name type="scientific">Effusibacillus consociatus</name>
    <dbReference type="NCBI Taxonomy" id="1117041"/>
    <lineage>
        <taxon>Bacteria</taxon>
        <taxon>Bacillati</taxon>
        <taxon>Bacillota</taxon>
        <taxon>Bacilli</taxon>
        <taxon>Bacillales</taxon>
        <taxon>Alicyclobacillaceae</taxon>
        <taxon>Effusibacillus</taxon>
    </lineage>
</organism>
<evidence type="ECO:0000259" key="2">
    <source>
        <dbReference type="PROSITE" id="PS50975"/>
    </source>
</evidence>
<evidence type="ECO:0000256" key="1">
    <source>
        <dbReference type="PROSITE-ProRule" id="PRU00409"/>
    </source>
</evidence>
<dbReference type="RefSeq" id="WP_380024229.1">
    <property type="nucleotide sequence ID" value="NZ_JBHSHC010000016.1"/>
</dbReference>
<dbReference type="InterPro" id="IPR026838">
    <property type="entry name" value="YheC/D"/>
</dbReference>
<sequence>MLGSGMIEALKCSSRTVRVPESWADRFGWSSGDPIQIAAGKKTVSASIDVDDKEQIAFSCDILWELKLPRIPVTWKVKKKSIRLGPFVAVYCQHTGSSEKPFSSITALLEDMTKLSRGLCIPFYVISIGGFHQDTKTVTCWNYEEKFNRWREAEFPWPDFCIKKIMTVPRMLRLIARRDIQLMRMSKCRMLYRPLGSKLKVYHILSQHASIVPHLPETSKISSLDDVLMFLKTYPLLYIKPSRGTQGRSVYRVSRLPEPGMVQIQFRRGDQKRKATIQLTENRTWFSKKFLSDREFLVQQGIHLTKDRQGRSADFRWLMQKDGLGQWNITARVARLGQKGSITTNVSTGADVLAVDEFLERAGFSPKQIPSVIDQMDALAVQIVRILEDHVGPLGELGIDFGLDRTGHPWLIEVNPNPGRKMLKILDPEVRALSLRRPLEYARYTAGFSDISPG</sequence>
<keyword evidence="1" id="KW-0067">ATP-binding</keyword>
<dbReference type="SUPFAM" id="SSF56059">
    <property type="entry name" value="Glutathione synthetase ATP-binding domain-like"/>
    <property type="match status" value="1"/>
</dbReference>